<dbReference type="GeneID" id="81371804"/>
<protein>
    <submittedName>
        <fullName evidence="1">Vacuolar protein sorting-associate Vta1 N-terminal</fullName>
    </submittedName>
</protein>
<dbReference type="RefSeq" id="XP_056483444.1">
    <property type="nucleotide sequence ID" value="XM_056632824.1"/>
</dbReference>
<dbReference type="EMBL" id="JAPZBU010000009">
    <property type="protein sequence ID" value="KAJ5385646.1"/>
    <property type="molecule type" value="Genomic_DNA"/>
</dbReference>
<proteinExistence type="predicted"/>
<evidence type="ECO:0000313" key="1">
    <source>
        <dbReference type="EMBL" id="KAJ5385646.1"/>
    </source>
</evidence>
<keyword evidence="2" id="KW-1185">Reference proteome</keyword>
<dbReference type="Proteomes" id="UP001147747">
    <property type="component" value="Unassembled WGS sequence"/>
</dbReference>
<comment type="caution">
    <text evidence="1">The sequence shown here is derived from an EMBL/GenBank/DDBJ whole genome shotgun (WGS) entry which is preliminary data.</text>
</comment>
<reference evidence="1" key="2">
    <citation type="journal article" date="2023" name="IMA Fungus">
        <title>Comparative genomic study of the Penicillium genus elucidates a diverse pangenome and 15 lateral gene transfer events.</title>
        <authorList>
            <person name="Petersen C."/>
            <person name="Sorensen T."/>
            <person name="Nielsen M.R."/>
            <person name="Sondergaard T.E."/>
            <person name="Sorensen J.L."/>
            <person name="Fitzpatrick D.A."/>
            <person name="Frisvad J.C."/>
            <person name="Nielsen K.L."/>
        </authorList>
    </citation>
    <scope>NUCLEOTIDE SEQUENCE</scope>
    <source>
        <strain evidence="1">IBT 29677</strain>
    </source>
</reference>
<evidence type="ECO:0000313" key="2">
    <source>
        <dbReference type="Proteomes" id="UP001147747"/>
    </source>
</evidence>
<gene>
    <name evidence="1" type="ORF">N7509_008187</name>
</gene>
<accession>A0A9W9VM42</accession>
<dbReference type="AlphaFoldDB" id="A0A9W9VM42"/>
<dbReference type="OrthoDB" id="391137at2759"/>
<organism evidence="1 2">
    <name type="scientific">Penicillium cosmopolitanum</name>
    <dbReference type="NCBI Taxonomy" id="1131564"/>
    <lineage>
        <taxon>Eukaryota</taxon>
        <taxon>Fungi</taxon>
        <taxon>Dikarya</taxon>
        <taxon>Ascomycota</taxon>
        <taxon>Pezizomycotina</taxon>
        <taxon>Eurotiomycetes</taxon>
        <taxon>Eurotiomycetidae</taxon>
        <taxon>Eurotiales</taxon>
        <taxon>Aspergillaceae</taxon>
        <taxon>Penicillium</taxon>
    </lineage>
</organism>
<reference evidence="1" key="1">
    <citation type="submission" date="2022-12" db="EMBL/GenBank/DDBJ databases">
        <authorList>
            <person name="Petersen C."/>
        </authorList>
    </citation>
    <scope>NUCLEOTIDE SEQUENCE</scope>
    <source>
        <strain evidence="1">IBT 29677</strain>
    </source>
</reference>
<name>A0A9W9VM42_9EURO</name>
<sequence length="74" mass="8505">MATIIPVEVRSTKIGLFALRAAQIEKTKPNVVFIISMMKLKYTPTNLVDKLEQVRRVPQLDPLPALYMTDNYRD</sequence>